<protein>
    <submittedName>
        <fullName evidence="5">GALA protein</fullName>
    </submittedName>
</protein>
<keyword evidence="2" id="KW-0433">Leucine-rich repeat</keyword>
<dbReference type="SMART" id="SM00367">
    <property type="entry name" value="LRR_CC"/>
    <property type="match status" value="10"/>
</dbReference>
<evidence type="ECO:0000313" key="6">
    <source>
        <dbReference type="Proteomes" id="UP000310553"/>
    </source>
</evidence>
<sequence>MAAPVSTRNAPLPPAPATADAGPPRGPNPSAEPAYAPTRSSAGVASSPLGGLAALRLGPATASPSSGPRILPPTPHRDPRTAAVPRPTHLQVHDRGALSGLRDHPCLESVHLKGDFTLEDLKALPATLRHLDLSECTGSAKSFQAIAYLAGLPLESLNVAGAEIGDGGAQLLAANPSLKCLNAANGGISADGAWMLAASPALMLLDLTQNAIGDAGAQALADSRSLRYLAVRNCLVTDASTQALALNPVLASLDLGNLVTETGNEAEQAGYDQTANNITAQGAWMLAQSGSLKALSVQGNDQCGDDGVLALARNRTLTALNVAFTNMTSASAKALADNPVLTSLSVRWNYGLDDAGMARLARSRSLTSLDARDTGMSKRGALALAANARISVLHDHPNPIRATLGEPALWGLAGEPGQASRTTPGGTPGPSASQGRHGSAGAHHVSAEHPANSARADSTLEGVGLIGQYFDRMAQEYGLNVQAPQEMPWTRLRPSASDTNHGRAGAHGVSAEGLASSRMAASIREGLGLIDQYVGRMEQEYGLSVRAPAAQPDGAAPEGPLSTLPGDVLQTIADHAGPRARRALTAVNKPLRNAALAATKHLTIWDEAAFSRLRNYPALESLSFHGPLSLADLRALPPSVRHLDLSRCTGSAVSEAGLAYLARMPLASLDLSDAGIDDRGAQVLAASASLTSLNLRGNGIDNAGAQALGRNTVLTALDISANPIRTVGIQALADSQSLTSLAVRGIQIEDAGIQALADNTVLRSLDISRNDLSNASATALGDNQTLTSLKANDCGLTNAMAEQIARIRSLRTLEVSSNSIGDTGVPKIARNATLRSLNLSRNPITLQGLRALEISRTLKSLDMSHIKCGDQGALLLSKNPALTSLTLGFCGISSAGAQRLAANRTLVSLDLRGNTLDLAAAWALAHATPLASLNVSDCKLDDAAACALAESPTLTSLDVSENRLSSRAARALARNAVLTSLSISHNRIGPDGAQALAESASLTFLDARANGIGEAGARLLEANTRMRGTPRNPHFLAQDVPR</sequence>
<dbReference type="GO" id="GO:0048471">
    <property type="term" value="C:perinuclear region of cytoplasm"/>
    <property type="evidence" value="ECO:0007669"/>
    <property type="project" value="TreeGrafter"/>
</dbReference>
<dbReference type="AlphaFoldDB" id="A0AA92EFC9"/>
<evidence type="ECO:0000313" key="5">
    <source>
        <dbReference type="EMBL" id="QCX51065.1"/>
    </source>
</evidence>
<dbReference type="InterPro" id="IPR032675">
    <property type="entry name" value="LRR_dom_sf"/>
</dbReference>
<evidence type="ECO:0000256" key="1">
    <source>
        <dbReference type="ARBA" id="ARBA00022468"/>
    </source>
</evidence>
<evidence type="ECO:0000256" key="2">
    <source>
        <dbReference type="ARBA" id="ARBA00022614"/>
    </source>
</evidence>
<dbReference type="InterPro" id="IPR006553">
    <property type="entry name" value="Leu-rich_rpt_Cys-con_subtyp"/>
</dbReference>
<accession>A0AA92EFC9</accession>
<dbReference type="Proteomes" id="UP000310553">
    <property type="component" value="Plasmid pUW386"/>
</dbReference>
<dbReference type="InterPro" id="IPR027038">
    <property type="entry name" value="RanGap"/>
</dbReference>
<dbReference type="GO" id="GO:0006913">
    <property type="term" value="P:nucleocytoplasmic transport"/>
    <property type="evidence" value="ECO:0007669"/>
    <property type="project" value="TreeGrafter"/>
</dbReference>
<evidence type="ECO:0000256" key="4">
    <source>
        <dbReference type="SAM" id="MobiDB-lite"/>
    </source>
</evidence>
<organism evidence="5 6">
    <name type="scientific">Ralstonia solanacearum</name>
    <name type="common">Pseudomonas solanacearum</name>
    <dbReference type="NCBI Taxonomy" id="305"/>
    <lineage>
        <taxon>Bacteria</taxon>
        <taxon>Pseudomonadati</taxon>
        <taxon>Pseudomonadota</taxon>
        <taxon>Betaproteobacteria</taxon>
        <taxon>Burkholderiales</taxon>
        <taxon>Burkholderiaceae</taxon>
        <taxon>Ralstonia</taxon>
        <taxon>Ralstonia solanacearum species complex</taxon>
    </lineage>
</organism>
<keyword evidence="1" id="KW-0343">GTPase activation</keyword>
<evidence type="ECO:0000256" key="3">
    <source>
        <dbReference type="ARBA" id="ARBA00022737"/>
    </source>
</evidence>
<gene>
    <name evidence="5" type="ORF">E7Z57_18255</name>
</gene>
<keyword evidence="5" id="KW-0614">Plasmid</keyword>
<dbReference type="SUPFAM" id="SSF52047">
    <property type="entry name" value="RNI-like"/>
    <property type="match status" value="3"/>
</dbReference>
<dbReference type="InterPro" id="IPR001611">
    <property type="entry name" value="Leu-rich_rpt"/>
</dbReference>
<dbReference type="PROSITE" id="PS51450">
    <property type="entry name" value="LRR"/>
    <property type="match status" value="1"/>
</dbReference>
<dbReference type="EMBL" id="CP039340">
    <property type="protein sequence ID" value="QCX51065.1"/>
    <property type="molecule type" value="Genomic_DNA"/>
</dbReference>
<dbReference type="GO" id="GO:0005096">
    <property type="term" value="F:GTPase activator activity"/>
    <property type="evidence" value="ECO:0007669"/>
    <property type="project" value="UniProtKB-KW"/>
</dbReference>
<dbReference type="Pfam" id="PF13516">
    <property type="entry name" value="LRR_6"/>
    <property type="match status" value="13"/>
</dbReference>
<feature type="region of interest" description="Disordered" evidence="4">
    <location>
        <begin position="411"/>
        <end position="456"/>
    </location>
</feature>
<proteinExistence type="predicted"/>
<reference evidence="5 6" key="1">
    <citation type="submission" date="2019-04" db="EMBL/GenBank/DDBJ databases">
        <title>Complete Genome of UW386 and Higher Quality Genome of UW700.</title>
        <authorList>
            <person name="Jacobs J."/>
            <person name="Perez A."/>
            <person name="Steidl O."/>
            <person name="Allen C."/>
        </authorList>
    </citation>
    <scope>NUCLEOTIDE SEQUENCE [LARGE SCALE GENOMIC DNA]</scope>
    <source>
        <strain evidence="5 6">UW386</strain>
        <plasmid evidence="6">puw386</plasmid>
    </source>
</reference>
<feature type="compositionally biased region" description="Polar residues" evidence="4">
    <location>
        <begin position="419"/>
        <end position="436"/>
    </location>
</feature>
<dbReference type="SMART" id="SM00368">
    <property type="entry name" value="LRR_RI"/>
    <property type="match status" value="9"/>
</dbReference>
<dbReference type="GO" id="GO:0031267">
    <property type="term" value="F:small GTPase binding"/>
    <property type="evidence" value="ECO:0007669"/>
    <property type="project" value="TreeGrafter"/>
</dbReference>
<dbReference type="PANTHER" id="PTHR24113">
    <property type="entry name" value="RAN GTPASE-ACTIVATING PROTEIN 1"/>
    <property type="match status" value="1"/>
</dbReference>
<feature type="compositionally biased region" description="Low complexity" evidence="4">
    <location>
        <begin position="40"/>
        <end position="58"/>
    </location>
</feature>
<dbReference type="GO" id="GO:0005829">
    <property type="term" value="C:cytosol"/>
    <property type="evidence" value="ECO:0007669"/>
    <property type="project" value="TreeGrafter"/>
</dbReference>
<dbReference type="PANTHER" id="PTHR24113:SF12">
    <property type="entry name" value="RAN GTPASE-ACTIVATING PROTEIN 1"/>
    <property type="match status" value="1"/>
</dbReference>
<dbReference type="Gene3D" id="3.80.10.10">
    <property type="entry name" value="Ribonuclease Inhibitor"/>
    <property type="match status" value="5"/>
</dbReference>
<feature type="region of interest" description="Disordered" evidence="4">
    <location>
        <begin position="1"/>
        <end position="84"/>
    </location>
</feature>
<keyword evidence="3" id="KW-0677">Repeat</keyword>
<geneLocation type="plasmid" evidence="6">
    <name>puw386</name>
</geneLocation>
<name>A0AA92EFC9_RALSL</name>